<feature type="region of interest" description="Disordered" evidence="1">
    <location>
        <begin position="275"/>
        <end position="323"/>
    </location>
</feature>
<reference evidence="2 3" key="1">
    <citation type="journal article" date="2015" name="Plant Cell">
        <title>Oil accumulation by the oleaginous diatom Fistulifera solaris as revealed by the genome and transcriptome.</title>
        <authorList>
            <person name="Tanaka T."/>
            <person name="Maeda Y."/>
            <person name="Veluchamy A."/>
            <person name="Tanaka M."/>
            <person name="Abida H."/>
            <person name="Marechal E."/>
            <person name="Bowler C."/>
            <person name="Muto M."/>
            <person name="Sunaga Y."/>
            <person name="Tanaka M."/>
            <person name="Yoshino T."/>
            <person name="Taniguchi T."/>
            <person name="Fukuda Y."/>
            <person name="Nemoto M."/>
            <person name="Matsumoto M."/>
            <person name="Wong P.S."/>
            <person name="Aburatani S."/>
            <person name="Fujibuchi W."/>
        </authorList>
    </citation>
    <scope>NUCLEOTIDE SEQUENCE [LARGE SCALE GENOMIC DNA]</scope>
    <source>
        <strain evidence="2 3">JPCC DA0580</strain>
    </source>
</reference>
<accession>A0A1Z5KEM0</accession>
<gene>
    <name evidence="2" type="ORF">FisN_21Lh262</name>
</gene>
<dbReference type="EMBL" id="BDSP01000212">
    <property type="protein sequence ID" value="GAX24636.1"/>
    <property type="molecule type" value="Genomic_DNA"/>
</dbReference>
<protein>
    <submittedName>
        <fullName evidence="2">Uncharacterized protein</fullName>
    </submittedName>
</protein>
<organism evidence="2 3">
    <name type="scientific">Fistulifera solaris</name>
    <name type="common">Oleaginous diatom</name>
    <dbReference type="NCBI Taxonomy" id="1519565"/>
    <lineage>
        <taxon>Eukaryota</taxon>
        <taxon>Sar</taxon>
        <taxon>Stramenopiles</taxon>
        <taxon>Ochrophyta</taxon>
        <taxon>Bacillariophyta</taxon>
        <taxon>Bacillariophyceae</taxon>
        <taxon>Bacillariophycidae</taxon>
        <taxon>Naviculales</taxon>
        <taxon>Naviculaceae</taxon>
        <taxon>Fistulifera</taxon>
    </lineage>
</organism>
<keyword evidence="3" id="KW-1185">Reference proteome</keyword>
<dbReference type="InParanoid" id="A0A1Z5KEM0"/>
<comment type="caution">
    <text evidence="2">The sequence shown here is derived from an EMBL/GenBank/DDBJ whole genome shotgun (WGS) entry which is preliminary data.</text>
</comment>
<sequence length="687" mass="76837">MERSASIGSQRYETFTEAVPLSLSSMAHMNIPLQDGVVDGMRQVISHMLLSCVNYARIVYPPHQWSFGDLTTSKFAWIPVEGDSNPNDLPLSLQKLSFKQQYSRNAWIYLKSTLPQGMSADEELERNEHDGWTSQPGVLGRISLLYASQEPLTPAELEGIDTEEMPPCVMYKFVTEYRSVPPTGKQEAVLAEELSMLSFGGSVDDDVKYGALASLYDTCAKYVLEVYSVRGKKYKFDLMDSTLHDGMVPQLSSSRVGDPFAKSLCVTVVNHDMAQPSDTELIDEEGPKGTPSTDLEKDTANEEKDSSPSGGESRPTKRRKRTYAINRMHLTLEGKLRVPLQDLPRFDVMADVIMASFLQLNPNSPTMVSATPSGHTLLLDASYAGRVFVNGRYVTHWGKDPRIGSSGVALFGMNLHSIPVWNGQIVDFDEMRAAYAQLWHEILVDAKLMPLNLAKRLMYRMLLGYDTENKNEDDSEGAYDDDVNTDFDCLESQVLAAPEFDRVGIAAKALATRFNAEYGKNAFPCLEHEFDWATSMLPGRQPVIVPSRLLRVLRRGGHLDIQKTHDKWFFATSRPPNKGEEENIVSKVIELLSNSGCEDIESGQIMFASSSGVNSVVKQNAVCRYAKNQQVFVVQEQFLSKEIQRLLENSTKESELEGRKAYLLGLHIAREHPDGEILAKYVLRNNV</sequence>
<evidence type="ECO:0000313" key="2">
    <source>
        <dbReference type="EMBL" id="GAX24636.1"/>
    </source>
</evidence>
<dbReference type="OrthoDB" id="42577at2759"/>
<feature type="compositionally biased region" description="Basic and acidic residues" evidence="1">
    <location>
        <begin position="294"/>
        <end position="306"/>
    </location>
</feature>
<name>A0A1Z5KEM0_FISSO</name>
<evidence type="ECO:0000313" key="3">
    <source>
        <dbReference type="Proteomes" id="UP000198406"/>
    </source>
</evidence>
<proteinExistence type="predicted"/>
<evidence type="ECO:0000256" key="1">
    <source>
        <dbReference type="SAM" id="MobiDB-lite"/>
    </source>
</evidence>
<dbReference type="AlphaFoldDB" id="A0A1Z5KEM0"/>
<dbReference type="Proteomes" id="UP000198406">
    <property type="component" value="Unassembled WGS sequence"/>
</dbReference>